<protein>
    <recommendedName>
        <fullName evidence="2">Reverse transcriptase domain-containing protein</fullName>
    </recommendedName>
</protein>
<gene>
    <name evidence="3" type="ORF">LPLAT_LOCUS8394</name>
</gene>
<evidence type="ECO:0000256" key="1">
    <source>
        <dbReference type="SAM" id="MobiDB-lite"/>
    </source>
</evidence>
<dbReference type="PANTHER" id="PTHR19446">
    <property type="entry name" value="REVERSE TRANSCRIPTASES"/>
    <property type="match status" value="1"/>
</dbReference>
<dbReference type="PROSITE" id="PS50878">
    <property type="entry name" value="RT_POL"/>
    <property type="match status" value="1"/>
</dbReference>
<dbReference type="SUPFAM" id="SSF56672">
    <property type="entry name" value="DNA/RNA polymerases"/>
    <property type="match status" value="1"/>
</dbReference>
<dbReference type="InterPro" id="IPR000477">
    <property type="entry name" value="RT_dom"/>
</dbReference>
<sequence length="675" mass="76845">MKKLKTATPGISELLEPKILSNLLDSLFPRRGAPDPIEDWRDFVWSEDWAIQTGEVLEVIKKRTASATKAPGPDGFRLTIWKCCTDAMIEWIRHMFDICLINGKFPVAWKRANLVLIPKGKPKPDTTESELPKARPICLLNEIGKAFERIIVGRILKWQDAHQESALSANQFGFRKYRSTYDALLMLREITSRATRTGGFSVVISLDIRNAFNSIPWRIIRETLRHKGFPTYLRRIIDSYLSDRVICYSGQDGKGHERDMEAGVPQGSALGPILWNIAFDGVLRMADNVNKCDILCYADDTLIVATGGDVVRARMRAAITAHRVINWINELGLSVATEKTEAILFYGKKADNLPNYIIINDLCIDLAPTIKYLGVFIDAKWTFSDHFAYIQGRVERITGALTRLMPNLKGPDERRRRLFANVVLSVLLYGAPVWGDELVTSHQRHMALNRLMGSVAQRVISAYRTVSGDAAFLLARIPPLRFLAPIRKVYAQLKGLKDDGLYTSETRDAVKEAEFVNMCKQWRAFLERPNTPGEYTKMAVVPHLESWMRRKHGSLSFHLTQILTGHGCFANFLRRIGKRADDSCDFCGEADSAIHTLRECPAWDWQRIILKRALGLNRDFAPIDIIDAIAGNWEHWYAFSAFTEEVMREKEEEERRRERIRRTATSLSSEEEESG</sequence>
<keyword evidence="4" id="KW-1185">Reference proteome</keyword>
<accession>A0AAV2NRX9</accession>
<dbReference type="AlphaFoldDB" id="A0AAV2NRX9"/>
<dbReference type="InterPro" id="IPR043502">
    <property type="entry name" value="DNA/RNA_pol_sf"/>
</dbReference>
<feature type="domain" description="Reverse transcriptase" evidence="2">
    <location>
        <begin position="98"/>
        <end position="377"/>
    </location>
</feature>
<organism evidence="3 4">
    <name type="scientific">Lasius platythorax</name>
    <dbReference type="NCBI Taxonomy" id="488582"/>
    <lineage>
        <taxon>Eukaryota</taxon>
        <taxon>Metazoa</taxon>
        <taxon>Ecdysozoa</taxon>
        <taxon>Arthropoda</taxon>
        <taxon>Hexapoda</taxon>
        <taxon>Insecta</taxon>
        <taxon>Pterygota</taxon>
        <taxon>Neoptera</taxon>
        <taxon>Endopterygota</taxon>
        <taxon>Hymenoptera</taxon>
        <taxon>Apocrita</taxon>
        <taxon>Aculeata</taxon>
        <taxon>Formicoidea</taxon>
        <taxon>Formicidae</taxon>
        <taxon>Formicinae</taxon>
        <taxon>Lasius</taxon>
        <taxon>Lasius</taxon>
    </lineage>
</organism>
<proteinExistence type="predicted"/>
<evidence type="ECO:0000259" key="2">
    <source>
        <dbReference type="PROSITE" id="PS50878"/>
    </source>
</evidence>
<name>A0AAV2NRX9_9HYME</name>
<evidence type="ECO:0000313" key="3">
    <source>
        <dbReference type="EMBL" id="CAL1682471.1"/>
    </source>
</evidence>
<feature type="region of interest" description="Disordered" evidence="1">
    <location>
        <begin position="651"/>
        <end position="675"/>
    </location>
</feature>
<evidence type="ECO:0000313" key="4">
    <source>
        <dbReference type="Proteomes" id="UP001497644"/>
    </source>
</evidence>
<dbReference type="CDD" id="cd01650">
    <property type="entry name" value="RT_nLTR_like"/>
    <property type="match status" value="1"/>
</dbReference>
<dbReference type="Proteomes" id="UP001497644">
    <property type="component" value="Chromosome 4"/>
</dbReference>
<dbReference type="GO" id="GO:0071897">
    <property type="term" value="P:DNA biosynthetic process"/>
    <property type="evidence" value="ECO:0007669"/>
    <property type="project" value="UniProtKB-ARBA"/>
</dbReference>
<dbReference type="Pfam" id="PF00078">
    <property type="entry name" value="RVT_1"/>
    <property type="match status" value="1"/>
</dbReference>
<dbReference type="EMBL" id="OZ034827">
    <property type="protein sequence ID" value="CAL1682471.1"/>
    <property type="molecule type" value="Genomic_DNA"/>
</dbReference>
<reference evidence="3" key="1">
    <citation type="submission" date="2024-04" db="EMBL/GenBank/DDBJ databases">
        <authorList>
            <consortium name="Molecular Ecology Group"/>
        </authorList>
    </citation>
    <scope>NUCLEOTIDE SEQUENCE</scope>
</reference>